<organism evidence="1">
    <name type="scientific">Ralstonia pickettii (strain 12D)</name>
    <dbReference type="NCBI Taxonomy" id="428406"/>
    <lineage>
        <taxon>Bacteria</taxon>
        <taxon>Pseudomonadati</taxon>
        <taxon>Pseudomonadota</taxon>
        <taxon>Betaproteobacteria</taxon>
        <taxon>Burkholderiales</taxon>
        <taxon>Burkholderiaceae</taxon>
        <taxon>Ralstonia</taxon>
    </lineage>
</organism>
<accession>C6BPQ0</accession>
<dbReference type="HOGENOM" id="CLU_2013390_0_0_4"/>
<keyword evidence="1" id="KW-0614">Plasmid</keyword>
<protein>
    <submittedName>
        <fullName evidence="1">Uncharacterized protein</fullName>
    </submittedName>
</protein>
<name>C6BPQ0_RALP1</name>
<proteinExistence type="predicted"/>
<dbReference type="AlphaFoldDB" id="C6BPQ0"/>
<evidence type="ECO:0000313" key="1">
    <source>
        <dbReference type="EMBL" id="ACS66174.1"/>
    </source>
</evidence>
<reference evidence="1" key="1">
    <citation type="submission" date="2009-06" db="EMBL/GenBank/DDBJ databases">
        <title>Complete sequence plasmid 1 of Ralstonia pickettii 12D.</title>
        <authorList>
            <consortium name="US DOE Joint Genome Institute"/>
            <person name="Lucas S."/>
            <person name="Copeland A."/>
            <person name="Lapidus A."/>
            <person name="Glavina del Rio T."/>
            <person name="Dalin E."/>
            <person name="Tice H."/>
            <person name="Bruce D."/>
            <person name="Goodwin L."/>
            <person name="Pitluck S."/>
            <person name="Sims D."/>
            <person name="Meincke L."/>
            <person name="Brettin T."/>
            <person name="Detter J.C."/>
            <person name="Han C."/>
            <person name="Larimer F."/>
            <person name="Land M."/>
            <person name="Hauser L."/>
            <person name="Kyrpides N."/>
            <person name="Ovchinnikova G."/>
            <person name="Marsh T."/>
            <person name="Richardson P."/>
        </authorList>
    </citation>
    <scope>NUCLEOTIDE SEQUENCE [LARGE SCALE GENOMIC DNA]</scope>
    <source>
        <strain evidence="1">12D</strain>
        <plasmid>12D</plasmid>
        <plasmid evidence="1">pRp12D01</plasmid>
    </source>
</reference>
<dbReference type="EMBL" id="CP001646">
    <property type="protein sequence ID" value="ACS66174.1"/>
    <property type="molecule type" value="Genomic_DNA"/>
</dbReference>
<sequence>MTTTKVADAVAIEVRIPAEMAEFAADSSYSPRMRVARVEQALKAWSVANETSSDAPDSPEGAEQAVLCLLSDLRHYCDAKGLAFAPIDRLAYQEYLSVLVESRQSANSGAARAISGVQVDRTH</sequence>
<dbReference type="KEGG" id="rpf:Rpic12D_4940"/>
<gene>
    <name evidence="1" type="ordered locus">Rpic12D_4940</name>
</gene>
<geneLocation type="plasmid" evidence="1">
    <name>pRp12D01</name>
</geneLocation>